<dbReference type="Gene3D" id="3.40.190.10">
    <property type="entry name" value="Periplasmic binding protein-like II"/>
    <property type="match status" value="2"/>
</dbReference>
<name>A0AAW5LGA2_MAMSC</name>
<reference evidence="2" key="1">
    <citation type="submission" date="2022-07" db="EMBL/GenBank/DDBJ databases">
        <title>Bacterial species isolated from the porcine tonsil microbiota.</title>
        <authorList>
            <person name="Oliveira I.M.F."/>
        </authorList>
    </citation>
    <scope>NUCLEOTIDE SEQUENCE</scope>
    <source>
        <strain evidence="2">8QC2O2</strain>
    </source>
</reference>
<dbReference type="CDD" id="cd13585">
    <property type="entry name" value="PBP2_TMBP_like"/>
    <property type="match status" value="1"/>
</dbReference>
<dbReference type="AlphaFoldDB" id="A0AAW5LGA2"/>
<organism evidence="2 3">
    <name type="scientific">Mammaliicoccus sciuri</name>
    <name type="common">Staphylococcus sciuri</name>
    <dbReference type="NCBI Taxonomy" id="1296"/>
    <lineage>
        <taxon>Bacteria</taxon>
        <taxon>Bacillati</taxon>
        <taxon>Bacillota</taxon>
        <taxon>Bacilli</taxon>
        <taxon>Bacillales</taxon>
        <taxon>Staphylococcaceae</taxon>
        <taxon>Mammaliicoccus</taxon>
    </lineage>
</organism>
<dbReference type="Proteomes" id="UP001204068">
    <property type="component" value="Unassembled WGS sequence"/>
</dbReference>
<dbReference type="RefSeq" id="WP_058612063.1">
    <property type="nucleotide sequence ID" value="NZ_CP064868.1"/>
</dbReference>
<dbReference type="PANTHER" id="PTHR43649">
    <property type="entry name" value="ARABINOSE-BINDING PROTEIN-RELATED"/>
    <property type="match status" value="1"/>
</dbReference>
<dbReference type="SUPFAM" id="SSF53850">
    <property type="entry name" value="Periplasmic binding protein-like II"/>
    <property type="match status" value="1"/>
</dbReference>
<feature type="chain" id="PRO_5043621922" evidence="1">
    <location>
        <begin position="23"/>
        <end position="438"/>
    </location>
</feature>
<gene>
    <name evidence="2" type="ORF">NQ032_10060</name>
</gene>
<dbReference type="PROSITE" id="PS51257">
    <property type="entry name" value="PROKAR_LIPOPROTEIN"/>
    <property type="match status" value="1"/>
</dbReference>
<feature type="signal peptide" evidence="1">
    <location>
        <begin position="1"/>
        <end position="22"/>
    </location>
</feature>
<protein>
    <submittedName>
        <fullName evidence="2">Sugar ABC transporter substrate-binding protein</fullName>
    </submittedName>
</protein>
<dbReference type="EMBL" id="JANILD010000004">
    <property type="protein sequence ID" value="MCQ9303942.1"/>
    <property type="molecule type" value="Genomic_DNA"/>
</dbReference>
<dbReference type="InterPro" id="IPR006059">
    <property type="entry name" value="SBP"/>
</dbReference>
<comment type="caution">
    <text evidence="2">The sequence shown here is derived from an EMBL/GenBank/DDBJ whole genome shotgun (WGS) entry which is preliminary data.</text>
</comment>
<dbReference type="Pfam" id="PF01547">
    <property type="entry name" value="SBP_bac_1"/>
    <property type="match status" value="1"/>
</dbReference>
<evidence type="ECO:0000313" key="3">
    <source>
        <dbReference type="Proteomes" id="UP001204068"/>
    </source>
</evidence>
<evidence type="ECO:0000313" key="2">
    <source>
        <dbReference type="EMBL" id="MCQ9303942.1"/>
    </source>
</evidence>
<dbReference type="PANTHER" id="PTHR43649:SF12">
    <property type="entry name" value="DIACETYLCHITOBIOSE BINDING PROTEIN DASA"/>
    <property type="match status" value="1"/>
</dbReference>
<sequence length="438" mass="49967">MNKKIVTILIVATLLLSSCAQGNIKKGNSNDKHTITIAVTEGNIGQFNAWEARSKEFTKETGIKVRFVGVPYENLLNRITTEGISEEPSFDLVTYADVMGPSIKQFLQPLDGYTDKKFFDRFPESTMKLSTYDNKIYSLPLRANTQLLFYRKDIFKKLNIEPPKTWEDLNKASAKIKKETGKYGITPYYQSGNNGQNLYMWTSYLWGNDGDIFDKNMKPIFNNKKGVEATKEYIDLIRKDRAPKGSVQFGEQDSRTHFKQGRSAMWLGWWWVYSDFNGADSAKEVQNNVGFVPVPTWKGGDKVSSISTFPLGMMKDSKNKKDAWKFMKWLSEEENEKSIVKDSLTKKSPPEQFSTDIVQKKNLRDKELNDLGDNLFNIAGDSFEEADTLPTSRIWPRVSDILSREISNMATGDDVEKSLDKAADDVEKLLDSEGYYDK</sequence>
<keyword evidence="1" id="KW-0732">Signal</keyword>
<accession>A0AAW5LGA2</accession>
<dbReference type="InterPro" id="IPR050490">
    <property type="entry name" value="Bact_solute-bd_prot1"/>
</dbReference>
<proteinExistence type="predicted"/>
<evidence type="ECO:0000256" key="1">
    <source>
        <dbReference type="SAM" id="SignalP"/>
    </source>
</evidence>